<dbReference type="PANTHER" id="PTHR30345:SF0">
    <property type="entry name" value="DNA DAMAGE-REPAIR_TOLERATION PROTEIN DRT102"/>
    <property type="match status" value="1"/>
</dbReference>
<evidence type="ECO:0000313" key="3">
    <source>
        <dbReference type="Proteomes" id="UP000266484"/>
    </source>
</evidence>
<dbReference type="InterPro" id="IPR003500">
    <property type="entry name" value="RpiB_LacA_LacB"/>
</dbReference>
<dbReference type="PANTHER" id="PTHR30345">
    <property type="entry name" value="RIBOSE-5-PHOSPHATE ISOMERASE B"/>
    <property type="match status" value="1"/>
</dbReference>
<protein>
    <submittedName>
        <fullName evidence="2">RpiB/LacA/LacB family sugar-phosphate isomerase</fullName>
    </submittedName>
</protein>
<name>A0A399T1D0_9MICO</name>
<dbReference type="GO" id="GO:0019316">
    <property type="term" value="P:D-allose catabolic process"/>
    <property type="evidence" value="ECO:0007669"/>
    <property type="project" value="TreeGrafter"/>
</dbReference>
<dbReference type="EMBL" id="QWGT01000239">
    <property type="protein sequence ID" value="RIJ48077.1"/>
    <property type="molecule type" value="Genomic_DNA"/>
</dbReference>
<proteinExistence type="inferred from homology"/>
<dbReference type="NCBIfam" id="TIGR00689">
    <property type="entry name" value="rpiB_lacA_lacB"/>
    <property type="match status" value="1"/>
</dbReference>
<dbReference type="InterPro" id="IPR036569">
    <property type="entry name" value="RpiB_LacA_LacB_sf"/>
</dbReference>
<keyword evidence="2" id="KW-0413">Isomerase</keyword>
<dbReference type="Proteomes" id="UP000266484">
    <property type="component" value="Unassembled WGS sequence"/>
</dbReference>
<sequence>IRAARAVVADQRDGTTSLGVVFGGSGNGEQIAANKVEGVRAALVWNLSTAVLARQHNDANVISIGARQHTVEEATAFIDAFIAEPFSGEERHARRIAQLAEYETTGAIAGHPVTD</sequence>
<organism evidence="2 3">
    <name type="scientific">Clavibacter lycopersici</name>
    <dbReference type="NCBI Taxonomy" id="2301718"/>
    <lineage>
        <taxon>Bacteria</taxon>
        <taxon>Bacillati</taxon>
        <taxon>Actinomycetota</taxon>
        <taxon>Actinomycetes</taxon>
        <taxon>Micrococcales</taxon>
        <taxon>Microbacteriaceae</taxon>
        <taxon>Clavibacter</taxon>
    </lineage>
</organism>
<gene>
    <name evidence="2" type="ORF">DZG00_12960</name>
</gene>
<comment type="similarity">
    <text evidence="1">Belongs to the LacAB/RpiB family.</text>
</comment>
<dbReference type="GO" id="GO:0009052">
    <property type="term" value="P:pentose-phosphate shunt, non-oxidative branch"/>
    <property type="evidence" value="ECO:0007669"/>
    <property type="project" value="TreeGrafter"/>
</dbReference>
<reference evidence="2 3" key="1">
    <citation type="submission" date="2018-08" db="EMBL/GenBank/DDBJ databases">
        <title>Genome Sequence of Clavibacter michiganensis Subspecies type strains, and the Atypical Peach-Colored Strains Isolated from Tomato.</title>
        <authorList>
            <person name="Osdaghi E."/>
            <person name="Portier P."/>
            <person name="Briand M."/>
            <person name="Jacques M.-A."/>
        </authorList>
    </citation>
    <scope>NUCLEOTIDE SEQUENCE [LARGE SCALE GENOMIC DNA]</scope>
    <source>
        <strain evidence="2 3">CFBP 8615</strain>
    </source>
</reference>
<dbReference type="AlphaFoldDB" id="A0A399T1D0"/>
<keyword evidence="3" id="KW-1185">Reference proteome</keyword>
<evidence type="ECO:0000313" key="2">
    <source>
        <dbReference type="EMBL" id="RIJ48077.1"/>
    </source>
</evidence>
<dbReference type="Gene3D" id="3.40.1400.10">
    <property type="entry name" value="Sugar-phosphate isomerase, RpiB/LacA/LacB"/>
    <property type="match status" value="1"/>
</dbReference>
<accession>A0A399T1D0</accession>
<dbReference type="GO" id="GO:0004751">
    <property type="term" value="F:ribose-5-phosphate isomerase activity"/>
    <property type="evidence" value="ECO:0007669"/>
    <property type="project" value="TreeGrafter"/>
</dbReference>
<dbReference type="RefSeq" id="WP_119455698.1">
    <property type="nucleotide sequence ID" value="NZ_QWGT01000239.1"/>
</dbReference>
<dbReference type="Pfam" id="PF02502">
    <property type="entry name" value="LacAB_rpiB"/>
    <property type="match status" value="1"/>
</dbReference>
<dbReference type="SUPFAM" id="SSF89623">
    <property type="entry name" value="Ribose/Galactose isomerase RpiB/AlsB"/>
    <property type="match status" value="1"/>
</dbReference>
<evidence type="ECO:0000256" key="1">
    <source>
        <dbReference type="ARBA" id="ARBA00008754"/>
    </source>
</evidence>
<dbReference type="PIRSF" id="PIRSF005384">
    <property type="entry name" value="RpiB_LacA_B"/>
    <property type="match status" value="1"/>
</dbReference>
<comment type="caution">
    <text evidence="2">The sequence shown here is derived from an EMBL/GenBank/DDBJ whole genome shotgun (WGS) entry which is preliminary data.</text>
</comment>
<feature type="non-terminal residue" evidence="2">
    <location>
        <position position="1"/>
    </location>
</feature>